<dbReference type="GO" id="GO:0008233">
    <property type="term" value="F:peptidase activity"/>
    <property type="evidence" value="ECO:0007669"/>
    <property type="project" value="UniProtKB-KW"/>
</dbReference>
<dbReference type="InterPro" id="IPR048054">
    <property type="entry name" value="PecA_C"/>
</dbReference>
<keyword evidence="3" id="KW-0378">Hydrolase</keyword>
<dbReference type="RefSeq" id="WP_285188936.1">
    <property type="nucleotide sequence ID" value="NZ_CP126981.1"/>
</dbReference>
<keyword evidence="4" id="KW-1185">Reference proteome</keyword>
<keyword evidence="1" id="KW-0732">Signal</keyword>
<dbReference type="Proteomes" id="UP001236585">
    <property type="component" value="Chromosome"/>
</dbReference>
<dbReference type="EMBL" id="CP126981">
    <property type="protein sequence ID" value="WIM88645.1"/>
    <property type="molecule type" value="Genomic_DNA"/>
</dbReference>
<name>A0ABY8W091_9MYCO</name>
<evidence type="ECO:0000313" key="4">
    <source>
        <dbReference type="Proteomes" id="UP001236585"/>
    </source>
</evidence>
<dbReference type="GO" id="GO:0006508">
    <property type="term" value="P:proteolysis"/>
    <property type="evidence" value="ECO:0007669"/>
    <property type="project" value="UniProtKB-KW"/>
</dbReference>
<evidence type="ECO:0000256" key="1">
    <source>
        <dbReference type="SAM" id="SignalP"/>
    </source>
</evidence>
<gene>
    <name evidence="3" type="ORF">PT015_03885</name>
</gene>
<dbReference type="Gene3D" id="2.40.70.10">
    <property type="entry name" value="Acid Proteases"/>
    <property type="match status" value="1"/>
</dbReference>
<organism evidence="3 4">
    <name type="scientific">Candidatus Mycobacterium wuenschmannii</name>
    <dbReference type="NCBI Taxonomy" id="3027808"/>
    <lineage>
        <taxon>Bacteria</taxon>
        <taxon>Bacillati</taxon>
        <taxon>Actinomycetota</taxon>
        <taxon>Actinomycetes</taxon>
        <taxon>Mycobacteriales</taxon>
        <taxon>Mycobacteriaceae</taxon>
        <taxon>Mycobacterium</taxon>
    </lineage>
</organism>
<feature type="domain" description="PE cleavage protein A C-terminal" evidence="2">
    <location>
        <begin position="108"/>
        <end position="400"/>
    </location>
</feature>
<reference evidence="3 4" key="1">
    <citation type="journal article" date="2023" name="Microbiol. Resour. Announc.">
        <title>Complete Genome Sequence of Mycobacterium wuenschmanii, a novel Nontuberculous Mycobacterium Isolated from a captive population of Amazon Milk Frogs.</title>
        <authorList>
            <person name="Hicks J."/>
            <person name="Zeineldin M."/>
            <person name="Ward H."/>
            <person name="Wuenschmann A."/>
            <person name="Camp P."/>
            <person name="Farrell D."/>
            <person name="Lehman K."/>
            <person name="Thacker T."/>
            <person name="Cuthbert E."/>
        </authorList>
    </citation>
    <scope>NUCLEOTIDE SEQUENCE [LARGE SCALE GENOMIC DNA]</scope>
    <source>
        <strain evidence="3 4">Wuenschmanii</strain>
    </source>
</reference>
<evidence type="ECO:0000259" key="2">
    <source>
        <dbReference type="Pfam" id="PF20729"/>
    </source>
</evidence>
<protein>
    <submittedName>
        <fullName evidence="3">PecA family PE domain-processing aspartic protease</fullName>
    </submittedName>
</protein>
<dbReference type="InterPro" id="IPR021109">
    <property type="entry name" value="Peptidase_aspartic_dom_sf"/>
</dbReference>
<feature type="chain" id="PRO_5046173357" evidence="1">
    <location>
        <begin position="21"/>
        <end position="408"/>
    </location>
</feature>
<accession>A0ABY8W091</accession>
<proteinExistence type="predicted"/>
<evidence type="ECO:0000313" key="3">
    <source>
        <dbReference type="EMBL" id="WIM88645.1"/>
    </source>
</evidence>
<keyword evidence="3" id="KW-0645">Protease</keyword>
<dbReference type="Pfam" id="PF20729">
    <property type="entry name" value="PE-PGRS_C"/>
    <property type="match status" value="1"/>
</dbReference>
<feature type="signal peptide" evidence="1">
    <location>
        <begin position="1"/>
        <end position="20"/>
    </location>
</feature>
<dbReference type="NCBIfam" id="NF038019">
    <property type="entry name" value="PE_process_PecA"/>
    <property type="match status" value="1"/>
</dbReference>
<sequence length="408" mass="42136">MARRLRSKLVSLGASAGALAAAAAIATGSAAPAKADLDDLFDPIISSLTDSIAVFDPAFAVDFTSWADELLDSLNAFDFLWPTTDSAFAAAATGALPAADVTALPNAVIPMEVVIGTEPVVYATVEGGDEAVPLLVDTGSGGLVIPSTLLGDNYSEQLQNLFELGLPSGIGSSGYSGGVSYIYLTYDSVSIDYTNLAGTATVLETDGPANIEVYSYAPGNFASLFTNDAFQNFLAGNNVDGILGVGYNDYGPTVTPFADYDGVLIDIPNNQLVIGDYDTTGWVSTDGAPISTVIESANGVTRTLSVNLDSGGVFGTIPSALAPGSDLGEQLPDGVLISVTNAEGEELYSYTTGQTDISNDGTPQLVSNGPYVVSGNYINSGMIPFLNHQVYLDYSGSIGTTYFSPYIP</sequence>